<feature type="transmembrane region" description="Helical" evidence="2">
    <location>
        <begin position="229"/>
        <end position="249"/>
    </location>
</feature>
<dbReference type="VEuPathDB" id="FungiDB:AAP_06011"/>
<accession>A0A167V352</accession>
<feature type="compositionally biased region" description="Basic and acidic residues" evidence="1">
    <location>
        <begin position="103"/>
        <end position="115"/>
    </location>
</feature>
<evidence type="ECO:0000256" key="2">
    <source>
        <dbReference type="SAM" id="Phobius"/>
    </source>
</evidence>
<sequence>MSSNERHYAETSVEDVAKYLEQSPNNSENPDDIQNLCASNSQQRECRLRQTHVSQGSDHSHPSWENAPNSNTTEGNRPWSEKGVKSFEISTLEDASDGAPTERGGRRQDTEDTAKIRRRKMEKDYRVGRAFFYFLSILTAASSWGYLILAFLKLDQLERHSSVNQTLYAVGAKLIEICFSATYINHVNQHLYHRAADQSRGVSFAVIQLRRFVTSPSSLFTSFSLLKEVGFSFLTLSTLLAMIGVFFYTTAAQTLVLPSLSSDNTRDVMLSAKATTPYMGEYTGQIIEPILKHSNLSQTVADEALVQLSVALLGLTYVSIIDWNEAASTWVPTLNGNPRPKPRSPLNEGATTIVVGTWVNSTDSLLRWDRLVDNATVVYPHTQIATYMMSGRWSDANHFTDRMEVGIKAVTPLINTLCVRVSDSEAEVWNDLYSKMNGSSSHRDSSPSPHDLKEQLSSKKFAALREVAEIFQWQAPEDVPGSMSTDFKRGTKDSMVFHTISANDTGRPLYLQFPYYPAYPQENVVCKVKGDLGDGCTSLYGLGIGTDELRIDCGENGEDLVPWHDDDIASRVSNMTTPLTTSVLQMQTSEVIMHKTRPILDLLLQSPVPYMKYGDDIVPPEGSSTVAEALSVINGFAAGQGMMGTAITKEGALKLQNLPFAHAANESFPARLNYTTYRNGGSAHVALGSREESNGRYWIFRTRNTFSSWEW</sequence>
<protein>
    <submittedName>
        <fullName evidence="3">Uncharacterized protein</fullName>
    </submittedName>
</protein>
<keyword evidence="2" id="KW-0472">Membrane</keyword>
<reference evidence="3 4" key="1">
    <citation type="journal article" date="2016" name="Genome Biol. Evol.">
        <title>Divergent and convergent evolution of fungal pathogenicity.</title>
        <authorList>
            <person name="Shang Y."/>
            <person name="Xiao G."/>
            <person name="Zheng P."/>
            <person name="Cen K."/>
            <person name="Zhan S."/>
            <person name="Wang C."/>
        </authorList>
    </citation>
    <scope>NUCLEOTIDE SEQUENCE [LARGE SCALE GENOMIC DNA]</scope>
    <source>
        <strain evidence="3 4">ARSEF 7405</strain>
    </source>
</reference>
<evidence type="ECO:0000313" key="4">
    <source>
        <dbReference type="Proteomes" id="UP000242877"/>
    </source>
</evidence>
<dbReference type="Proteomes" id="UP000242877">
    <property type="component" value="Unassembled WGS sequence"/>
</dbReference>
<feature type="region of interest" description="Disordered" evidence="1">
    <location>
        <begin position="1"/>
        <end position="115"/>
    </location>
</feature>
<keyword evidence="2" id="KW-1133">Transmembrane helix</keyword>
<comment type="caution">
    <text evidence="3">The sequence shown here is derived from an EMBL/GenBank/DDBJ whole genome shotgun (WGS) entry which is preliminary data.</text>
</comment>
<proteinExistence type="predicted"/>
<evidence type="ECO:0000313" key="3">
    <source>
        <dbReference type="EMBL" id="KZZ86976.1"/>
    </source>
</evidence>
<dbReference type="AlphaFoldDB" id="A0A167V352"/>
<dbReference type="OrthoDB" id="4721035at2759"/>
<feature type="compositionally biased region" description="Polar residues" evidence="1">
    <location>
        <begin position="66"/>
        <end position="75"/>
    </location>
</feature>
<feature type="transmembrane region" description="Helical" evidence="2">
    <location>
        <begin position="166"/>
        <end position="184"/>
    </location>
</feature>
<keyword evidence="2" id="KW-0812">Transmembrane</keyword>
<organism evidence="3 4">
    <name type="scientific">Ascosphaera apis ARSEF 7405</name>
    <dbReference type="NCBI Taxonomy" id="392613"/>
    <lineage>
        <taxon>Eukaryota</taxon>
        <taxon>Fungi</taxon>
        <taxon>Dikarya</taxon>
        <taxon>Ascomycota</taxon>
        <taxon>Pezizomycotina</taxon>
        <taxon>Eurotiomycetes</taxon>
        <taxon>Eurotiomycetidae</taxon>
        <taxon>Onygenales</taxon>
        <taxon>Ascosphaeraceae</taxon>
        <taxon>Ascosphaera</taxon>
    </lineage>
</organism>
<name>A0A167V352_9EURO</name>
<feature type="transmembrane region" description="Helical" evidence="2">
    <location>
        <begin position="130"/>
        <end position="154"/>
    </location>
</feature>
<evidence type="ECO:0000256" key="1">
    <source>
        <dbReference type="SAM" id="MobiDB-lite"/>
    </source>
</evidence>
<gene>
    <name evidence="3" type="ORF">AAP_06011</name>
</gene>
<keyword evidence="4" id="KW-1185">Reference proteome</keyword>
<dbReference type="EMBL" id="AZGZ01000041">
    <property type="protein sequence ID" value="KZZ86976.1"/>
    <property type="molecule type" value="Genomic_DNA"/>
</dbReference>